<evidence type="ECO:0000256" key="1">
    <source>
        <dbReference type="ARBA" id="ARBA00004651"/>
    </source>
</evidence>
<comment type="caution">
    <text evidence="9">The sequence shown here is derived from an EMBL/GenBank/DDBJ whole genome shotgun (WGS) entry which is preliminary data.</text>
</comment>
<feature type="transmembrane region" description="Helical" evidence="8">
    <location>
        <begin position="6"/>
        <end position="22"/>
    </location>
</feature>
<evidence type="ECO:0000256" key="3">
    <source>
        <dbReference type="ARBA" id="ARBA00022448"/>
    </source>
</evidence>
<proteinExistence type="inferred from homology"/>
<evidence type="ECO:0000256" key="4">
    <source>
        <dbReference type="ARBA" id="ARBA00022475"/>
    </source>
</evidence>
<keyword evidence="7 8" id="KW-0472">Membrane</keyword>
<dbReference type="Pfam" id="PF03547">
    <property type="entry name" value="Mem_trans"/>
    <property type="match status" value="1"/>
</dbReference>
<reference evidence="9" key="1">
    <citation type="submission" date="2021-02" db="EMBL/GenBank/DDBJ databases">
        <title>The CRISPR/cas machinery reduction and long-range gene transfer in the hot spring cyanobacterium Synechococcus.</title>
        <authorList>
            <person name="Dvorak P."/>
            <person name="Jahodarova E."/>
            <person name="Hasler P."/>
            <person name="Poulickova A."/>
        </authorList>
    </citation>
    <scope>NUCLEOTIDE SEQUENCE</scope>
    <source>
        <strain evidence="9">Rupite</strain>
    </source>
</reference>
<comment type="similarity">
    <text evidence="2">Belongs to the auxin efflux carrier (TC 2.A.69) family.</text>
</comment>
<keyword evidence="3" id="KW-0813">Transport</keyword>
<organism evidence="9 10">
    <name type="scientific">Thermostichus vulcanus str. 'Rupite'</name>
    <dbReference type="NCBI Taxonomy" id="2813851"/>
    <lineage>
        <taxon>Bacteria</taxon>
        <taxon>Bacillati</taxon>
        <taxon>Cyanobacteriota</taxon>
        <taxon>Cyanophyceae</taxon>
        <taxon>Thermostichales</taxon>
        <taxon>Thermostichaceae</taxon>
        <taxon>Thermostichus</taxon>
    </lineage>
</organism>
<feature type="transmembrane region" description="Helical" evidence="8">
    <location>
        <begin position="239"/>
        <end position="259"/>
    </location>
</feature>
<feature type="transmembrane region" description="Helical" evidence="8">
    <location>
        <begin position="141"/>
        <end position="163"/>
    </location>
</feature>
<name>A0ABT0CDS7_THEVL</name>
<dbReference type="EMBL" id="JAFIRA010000029">
    <property type="protein sequence ID" value="MCJ2543475.1"/>
    <property type="molecule type" value="Genomic_DNA"/>
</dbReference>
<keyword evidence="6 8" id="KW-1133">Transmembrane helix</keyword>
<dbReference type="InterPro" id="IPR004776">
    <property type="entry name" value="Mem_transp_PIN-like"/>
</dbReference>
<sequence>MFTTLFQVYLPLLGWTMLGFLLQKGMPTHWDRWVGPYPLGRFMFWVGVPLSIIGFMQGVDLSGQIWVAPLICWLSVGLGFGMTSTWLWWQQQRWEGAARTALISWSSAQQGSFHLAATLGNTGYLGYPICLAVAGRAYFGWALFYDLLGTLLMAYGFGVWVASRYGNACTQAWQVGIHILRTPALWSFGMGLLLAREPLPGWLSQGLTAFAWGMIPLSLLLLGMRLAQVKQWGAFRPAGVALCIKLLLVPLLVGVGLAFTSYPPLAKLVLVLQSGMPPAIATLVLTEEYDLDREVTVTALAVGYLAVLLTLPLWLGLWGS</sequence>
<feature type="transmembrane region" description="Helical" evidence="8">
    <location>
        <begin position="207"/>
        <end position="227"/>
    </location>
</feature>
<evidence type="ECO:0000313" key="9">
    <source>
        <dbReference type="EMBL" id="MCJ2543475.1"/>
    </source>
</evidence>
<keyword evidence="10" id="KW-1185">Reference proteome</keyword>
<dbReference type="RefSeq" id="WP_244350843.1">
    <property type="nucleotide sequence ID" value="NZ_JAFIRA010000029.1"/>
</dbReference>
<evidence type="ECO:0000256" key="7">
    <source>
        <dbReference type="ARBA" id="ARBA00023136"/>
    </source>
</evidence>
<feature type="transmembrane region" description="Helical" evidence="8">
    <location>
        <begin position="113"/>
        <end position="135"/>
    </location>
</feature>
<evidence type="ECO:0000256" key="5">
    <source>
        <dbReference type="ARBA" id="ARBA00022692"/>
    </source>
</evidence>
<accession>A0ABT0CDS7</accession>
<dbReference type="InterPro" id="IPR038770">
    <property type="entry name" value="Na+/solute_symporter_sf"/>
</dbReference>
<evidence type="ECO:0000256" key="8">
    <source>
        <dbReference type="SAM" id="Phobius"/>
    </source>
</evidence>
<dbReference type="PANTHER" id="PTHR36838:SF1">
    <property type="entry name" value="SLR1864 PROTEIN"/>
    <property type="match status" value="1"/>
</dbReference>
<dbReference type="Proteomes" id="UP000830835">
    <property type="component" value="Unassembled WGS sequence"/>
</dbReference>
<dbReference type="PANTHER" id="PTHR36838">
    <property type="entry name" value="AUXIN EFFLUX CARRIER FAMILY PROTEIN"/>
    <property type="match status" value="1"/>
</dbReference>
<gene>
    <name evidence="9" type="ORF">JX360_11230</name>
</gene>
<keyword evidence="5 8" id="KW-0812">Transmembrane</keyword>
<protein>
    <submittedName>
        <fullName evidence="9">AEC family transporter</fullName>
    </submittedName>
</protein>
<evidence type="ECO:0000256" key="2">
    <source>
        <dbReference type="ARBA" id="ARBA00010145"/>
    </source>
</evidence>
<feature type="transmembrane region" description="Helical" evidence="8">
    <location>
        <begin position="297"/>
        <end position="317"/>
    </location>
</feature>
<feature type="transmembrane region" description="Helical" evidence="8">
    <location>
        <begin position="65"/>
        <end position="89"/>
    </location>
</feature>
<feature type="transmembrane region" description="Helical" evidence="8">
    <location>
        <begin position="42"/>
        <end position="59"/>
    </location>
</feature>
<evidence type="ECO:0000313" key="10">
    <source>
        <dbReference type="Proteomes" id="UP000830835"/>
    </source>
</evidence>
<keyword evidence="4" id="KW-1003">Cell membrane</keyword>
<evidence type="ECO:0000256" key="6">
    <source>
        <dbReference type="ARBA" id="ARBA00022989"/>
    </source>
</evidence>
<comment type="subcellular location">
    <subcellularLocation>
        <location evidence="1">Cell membrane</location>
        <topology evidence="1">Multi-pass membrane protein</topology>
    </subcellularLocation>
</comment>
<dbReference type="Gene3D" id="1.20.1530.20">
    <property type="match status" value="1"/>
</dbReference>